<evidence type="ECO:0000313" key="4">
    <source>
        <dbReference type="EMBL" id="KAJ7351404.1"/>
    </source>
</evidence>
<dbReference type="Pfam" id="PF03663">
    <property type="entry name" value="Glyco_hydro_76"/>
    <property type="match status" value="1"/>
</dbReference>
<feature type="compositionally biased region" description="Polar residues" evidence="1">
    <location>
        <begin position="556"/>
        <end position="580"/>
    </location>
</feature>
<evidence type="ECO:0000256" key="2">
    <source>
        <dbReference type="SAM" id="Phobius"/>
    </source>
</evidence>
<dbReference type="InterPro" id="IPR005198">
    <property type="entry name" value="Glyco_hydro_76"/>
</dbReference>
<dbReference type="SUPFAM" id="SSF48208">
    <property type="entry name" value="Six-hairpin glycosidases"/>
    <property type="match status" value="1"/>
</dbReference>
<feature type="region of interest" description="Disordered" evidence="1">
    <location>
        <begin position="545"/>
        <end position="602"/>
    </location>
</feature>
<reference evidence="4" key="1">
    <citation type="submission" date="2023-03" db="EMBL/GenBank/DDBJ databases">
        <title>Massive genome expansion in bonnet fungi (Mycena s.s.) driven by repeated elements and novel gene families across ecological guilds.</title>
        <authorList>
            <consortium name="Lawrence Berkeley National Laboratory"/>
            <person name="Harder C.B."/>
            <person name="Miyauchi S."/>
            <person name="Viragh M."/>
            <person name="Kuo A."/>
            <person name="Thoen E."/>
            <person name="Andreopoulos B."/>
            <person name="Lu D."/>
            <person name="Skrede I."/>
            <person name="Drula E."/>
            <person name="Henrissat B."/>
            <person name="Morin E."/>
            <person name="Kohler A."/>
            <person name="Barry K."/>
            <person name="LaButti K."/>
            <person name="Morin E."/>
            <person name="Salamov A."/>
            <person name="Lipzen A."/>
            <person name="Mereny Z."/>
            <person name="Hegedus B."/>
            <person name="Baldrian P."/>
            <person name="Stursova M."/>
            <person name="Weitz H."/>
            <person name="Taylor A."/>
            <person name="Grigoriev I.V."/>
            <person name="Nagy L.G."/>
            <person name="Martin F."/>
            <person name="Kauserud H."/>
        </authorList>
    </citation>
    <scope>NUCLEOTIDE SEQUENCE</scope>
    <source>
        <strain evidence="4">CBHHK002</strain>
    </source>
</reference>
<accession>A0AAD7A7U6</accession>
<dbReference type="AlphaFoldDB" id="A0AAD7A7U6"/>
<keyword evidence="2" id="KW-0812">Transmembrane</keyword>
<keyword evidence="2" id="KW-1133">Transmembrane helix</keyword>
<evidence type="ECO:0000313" key="5">
    <source>
        <dbReference type="Proteomes" id="UP001218218"/>
    </source>
</evidence>
<comment type="caution">
    <text evidence="4">The sequence shown here is derived from an EMBL/GenBank/DDBJ whole genome shotgun (WGS) entry which is preliminary data.</text>
</comment>
<dbReference type="EMBL" id="JARIHO010000013">
    <property type="protein sequence ID" value="KAJ7351404.1"/>
    <property type="molecule type" value="Genomic_DNA"/>
</dbReference>
<dbReference type="InterPro" id="IPR008928">
    <property type="entry name" value="6-hairpin_glycosidase_sf"/>
</dbReference>
<name>A0AAD7A7U6_9AGAR</name>
<keyword evidence="2" id="KW-0472">Membrane</keyword>
<evidence type="ECO:0008006" key="6">
    <source>
        <dbReference type="Google" id="ProtNLM"/>
    </source>
</evidence>
<dbReference type="PANTHER" id="PTHR47791">
    <property type="entry name" value="MEIOTICALLY UP-REGULATED GENE 191 PROTEIN"/>
    <property type="match status" value="1"/>
</dbReference>
<keyword evidence="3" id="KW-0732">Signal</keyword>
<dbReference type="Gene3D" id="1.50.10.20">
    <property type="match status" value="1"/>
</dbReference>
<dbReference type="InterPro" id="IPR053169">
    <property type="entry name" value="MUG_Protein"/>
</dbReference>
<evidence type="ECO:0000256" key="1">
    <source>
        <dbReference type="SAM" id="MobiDB-lite"/>
    </source>
</evidence>
<dbReference type="GO" id="GO:0005975">
    <property type="term" value="P:carbohydrate metabolic process"/>
    <property type="evidence" value="ECO:0007669"/>
    <property type="project" value="InterPro"/>
</dbReference>
<proteinExistence type="predicted"/>
<dbReference type="Proteomes" id="UP001218218">
    <property type="component" value="Unassembled WGS sequence"/>
</dbReference>
<gene>
    <name evidence="4" type="ORF">DFH08DRAFT_935093</name>
</gene>
<protein>
    <recommendedName>
        <fullName evidence="6">Glycoside hydrolase family 76 protein</fullName>
    </recommendedName>
</protein>
<sequence length="602" mass="64093">MLAFSLLSVLVFALFSGSAAVPTLRARSSISESSWRKPNVTQSLADLIDIASAALAKAIDGVSTINQFDGQTYEYVATLYCEMAQFDMITNQTQYEIFLQQSFSRTQQARPNFADEQLRAEPATPVTYGYAAIQAYLAYQNSTFLEYAIQSWSFGRSLTLSQAGTTLSGKNFTVLGSCDGATMAGGTFWTTTASDPSVAAMSTGYFMLLSALLAEATSNPSYLDAATESANFIHSHLYNSNGLVLQIVSASQNDSCKVLDDSVHSFNSGLFIEGLAVLASQKQDPSTLTLLNVLARLNDLITNVLSKPSWQTTGGIITNGGSYILVNSLCAGKNGDSILVRALTAAYVRNVTTPDIRKILRDYISVQFNAVKDLATNGDNIYGAQWIGPASSVFSENSQTSALSPLLSTVYLIASDMNITASSTTTSSTSPEQSPTPSSTPSKAPAPATIAGPVIGAVLVVAIGIVVCLIVRRRRARARELLAPEPMPTAQLAPTSIPTTSVAAQPQSNPFFADSSADRSFNFPSHPSVVPPTDFSFMPRSYVGAEKRRPPPRHVPQQSEMSATSTGGNSFPGTAHSTSAAAFRDSQVVEEEPPPEYVAKGR</sequence>
<feature type="signal peptide" evidence="3">
    <location>
        <begin position="1"/>
        <end position="20"/>
    </location>
</feature>
<organism evidence="4 5">
    <name type="scientific">Mycena albidolilacea</name>
    <dbReference type="NCBI Taxonomy" id="1033008"/>
    <lineage>
        <taxon>Eukaryota</taxon>
        <taxon>Fungi</taxon>
        <taxon>Dikarya</taxon>
        <taxon>Basidiomycota</taxon>
        <taxon>Agaricomycotina</taxon>
        <taxon>Agaricomycetes</taxon>
        <taxon>Agaricomycetidae</taxon>
        <taxon>Agaricales</taxon>
        <taxon>Marasmiineae</taxon>
        <taxon>Mycenaceae</taxon>
        <taxon>Mycena</taxon>
    </lineage>
</organism>
<feature type="chain" id="PRO_5042239432" description="Glycoside hydrolase family 76 protein" evidence="3">
    <location>
        <begin position="21"/>
        <end position="602"/>
    </location>
</feature>
<keyword evidence="5" id="KW-1185">Reference proteome</keyword>
<evidence type="ECO:0000256" key="3">
    <source>
        <dbReference type="SAM" id="SignalP"/>
    </source>
</evidence>
<dbReference type="PANTHER" id="PTHR47791:SF3">
    <property type="entry name" value="MEIOTICALLY UP-REGULATED GENE 191 PROTEIN"/>
    <property type="match status" value="1"/>
</dbReference>
<feature type="region of interest" description="Disordered" evidence="1">
    <location>
        <begin position="422"/>
        <end position="446"/>
    </location>
</feature>
<feature type="transmembrane region" description="Helical" evidence="2">
    <location>
        <begin position="450"/>
        <end position="471"/>
    </location>
</feature>